<sequence length="178" mass="19590">MKMARASEADVDAALEVTRILDDLLKRYMPSSGSDEGIVWFDQDDPDQCQIALGRLLDAARKGSMFRVVFGMAVLLDPRNELLDPDADMLARHPKIVRAMNACKTGKPADEPARQRAPGPIEEIMALAEKYANDKVKIRLARVTESSAAIARRETEHERSRVALLTALEAAFELGATA</sequence>
<evidence type="ECO:0000313" key="2">
    <source>
        <dbReference type="Proteomes" id="UP001189756"/>
    </source>
</evidence>
<dbReference type="Proteomes" id="UP001189756">
    <property type="component" value="Unassembled WGS sequence"/>
</dbReference>
<proteinExistence type="predicted"/>
<dbReference type="GeneID" id="34794415"/>
<organism evidence="1 2">
    <name type="scientific">Ralstonia thomasii</name>
    <dbReference type="NCBI Taxonomy" id="3058596"/>
    <lineage>
        <taxon>Bacteria</taxon>
        <taxon>Pseudomonadati</taxon>
        <taxon>Pseudomonadota</taxon>
        <taxon>Betaproteobacteria</taxon>
        <taxon>Burkholderiales</taxon>
        <taxon>Burkholderiaceae</taxon>
        <taxon>Ralstonia</taxon>
    </lineage>
</organism>
<comment type="caution">
    <text evidence="1">The sequence shown here is derived from an EMBL/GenBank/DDBJ whole genome shotgun (WGS) entry which is preliminary data.</text>
</comment>
<dbReference type="AlphaFoldDB" id="A0AAD2BTF9"/>
<dbReference type="EMBL" id="CATZAZ010000011">
    <property type="protein sequence ID" value="CAJ0804265.1"/>
    <property type="molecule type" value="Genomic_DNA"/>
</dbReference>
<protein>
    <submittedName>
        <fullName evidence="1">Uncharacterized protein</fullName>
    </submittedName>
</protein>
<name>A0AAD2BTF9_9RALS</name>
<accession>A0AAD2BTF9</accession>
<evidence type="ECO:0000313" key="1">
    <source>
        <dbReference type="EMBL" id="CAJ0804265.1"/>
    </source>
</evidence>
<reference evidence="1" key="1">
    <citation type="submission" date="2023-07" db="EMBL/GenBank/DDBJ databases">
        <authorList>
            <person name="Peeters C."/>
        </authorList>
    </citation>
    <scope>NUCLEOTIDE SEQUENCE</scope>
    <source>
        <strain evidence="1">R-77560</strain>
    </source>
</reference>
<gene>
    <name evidence="1" type="ORF">R77560_04045</name>
</gene>
<dbReference type="RefSeq" id="WP_024542374.1">
    <property type="nucleotide sequence ID" value="NZ_CATZAZ010000011.1"/>
</dbReference>